<feature type="domain" description="OmpR/PhoB-type" evidence="9">
    <location>
        <begin position="127"/>
        <end position="226"/>
    </location>
</feature>
<dbReference type="GO" id="GO:0006355">
    <property type="term" value="P:regulation of DNA-templated transcription"/>
    <property type="evidence" value="ECO:0007669"/>
    <property type="project" value="InterPro"/>
</dbReference>
<dbReference type="Pfam" id="PF00486">
    <property type="entry name" value="Trans_reg_C"/>
    <property type="match status" value="1"/>
</dbReference>
<accession>A0A6N3EUB9</accession>
<dbReference type="RefSeq" id="WP_156561552.1">
    <property type="nucleotide sequence ID" value="NZ_CACRTV010000056.1"/>
</dbReference>
<comment type="function">
    <text evidence="5">May play the central regulatory role in sporulation. It may be an element of the effector pathway responsible for the activation of sporulation genes in response to nutritional stress. Spo0A may act in concert with spo0H (a sigma factor) to control the expression of some genes that are critical to the sporulation process.</text>
</comment>
<feature type="modified residue" description="4-aspartylphosphate" evidence="6">
    <location>
        <position position="51"/>
    </location>
</feature>
<feature type="domain" description="Response regulatory" evidence="8">
    <location>
        <begin position="2"/>
        <end position="115"/>
    </location>
</feature>
<keyword evidence="2" id="KW-0805">Transcription regulation</keyword>
<dbReference type="PROSITE" id="PS50110">
    <property type="entry name" value="RESPONSE_REGULATORY"/>
    <property type="match status" value="1"/>
</dbReference>
<evidence type="ECO:0000313" key="10">
    <source>
        <dbReference type="EMBL" id="VYU41337.1"/>
    </source>
</evidence>
<organism evidence="10">
    <name type="scientific">Clostridium paraputrificum</name>
    <dbReference type="NCBI Taxonomy" id="29363"/>
    <lineage>
        <taxon>Bacteria</taxon>
        <taxon>Bacillati</taxon>
        <taxon>Bacillota</taxon>
        <taxon>Clostridia</taxon>
        <taxon>Eubacteriales</taxon>
        <taxon>Clostridiaceae</taxon>
        <taxon>Clostridium</taxon>
    </lineage>
</organism>
<dbReference type="InterPro" id="IPR001789">
    <property type="entry name" value="Sig_transdc_resp-reg_receiver"/>
</dbReference>
<dbReference type="SMART" id="SM00448">
    <property type="entry name" value="REC"/>
    <property type="match status" value="1"/>
</dbReference>
<dbReference type="EMBL" id="CACRTV010000056">
    <property type="protein sequence ID" value="VYU41337.1"/>
    <property type="molecule type" value="Genomic_DNA"/>
</dbReference>
<reference evidence="10" key="1">
    <citation type="submission" date="2019-11" db="EMBL/GenBank/DDBJ databases">
        <authorList>
            <person name="Feng L."/>
        </authorList>
    </citation>
    <scope>NUCLEOTIDE SEQUENCE</scope>
    <source>
        <strain evidence="10">CParaputrificumLFYP93</strain>
    </source>
</reference>
<dbReference type="Gene3D" id="3.40.50.2300">
    <property type="match status" value="1"/>
</dbReference>
<evidence type="ECO:0000256" key="2">
    <source>
        <dbReference type="ARBA" id="ARBA00023015"/>
    </source>
</evidence>
<gene>
    <name evidence="10" type="primary">walR_1</name>
    <name evidence="10" type="ORF">CPLFYP93_00028</name>
</gene>
<keyword evidence="3 7" id="KW-0238">DNA-binding</keyword>
<dbReference type="Pfam" id="PF00072">
    <property type="entry name" value="Response_reg"/>
    <property type="match status" value="1"/>
</dbReference>
<evidence type="ECO:0000259" key="8">
    <source>
        <dbReference type="PROSITE" id="PS50110"/>
    </source>
</evidence>
<dbReference type="PANTHER" id="PTHR48111">
    <property type="entry name" value="REGULATOR OF RPOS"/>
    <property type="match status" value="1"/>
</dbReference>
<name>A0A6N3EUB9_9CLOT</name>
<dbReference type="CDD" id="cd17574">
    <property type="entry name" value="REC_OmpR"/>
    <property type="match status" value="1"/>
</dbReference>
<proteinExistence type="predicted"/>
<evidence type="ECO:0000256" key="3">
    <source>
        <dbReference type="ARBA" id="ARBA00023125"/>
    </source>
</evidence>
<dbReference type="CDD" id="cd00383">
    <property type="entry name" value="trans_reg_C"/>
    <property type="match status" value="1"/>
</dbReference>
<dbReference type="InterPro" id="IPR011006">
    <property type="entry name" value="CheY-like_superfamily"/>
</dbReference>
<protein>
    <recommendedName>
        <fullName evidence="1">Stage 0 sporulation protein A homolog</fullName>
    </recommendedName>
</protein>
<evidence type="ECO:0000256" key="4">
    <source>
        <dbReference type="ARBA" id="ARBA00023163"/>
    </source>
</evidence>
<dbReference type="InterPro" id="IPR036388">
    <property type="entry name" value="WH-like_DNA-bd_sf"/>
</dbReference>
<dbReference type="InterPro" id="IPR039420">
    <property type="entry name" value="WalR-like"/>
</dbReference>
<dbReference type="GO" id="GO:0032993">
    <property type="term" value="C:protein-DNA complex"/>
    <property type="evidence" value="ECO:0007669"/>
    <property type="project" value="TreeGrafter"/>
</dbReference>
<evidence type="ECO:0000256" key="7">
    <source>
        <dbReference type="PROSITE-ProRule" id="PRU01091"/>
    </source>
</evidence>
<keyword evidence="4" id="KW-0804">Transcription</keyword>
<keyword evidence="6" id="KW-0597">Phosphoprotein</keyword>
<dbReference type="AlphaFoldDB" id="A0A6N3EUB9"/>
<dbReference type="SUPFAM" id="SSF46894">
    <property type="entry name" value="C-terminal effector domain of the bipartite response regulators"/>
    <property type="match status" value="1"/>
</dbReference>
<dbReference type="PROSITE" id="PS51755">
    <property type="entry name" value="OMPR_PHOB"/>
    <property type="match status" value="1"/>
</dbReference>
<dbReference type="GO" id="GO:0005829">
    <property type="term" value="C:cytosol"/>
    <property type="evidence" value="ECO:0007669"/>
    <property type="project" value="TreeGrafter"/>
</dbReference>
<feature type="DNA-binding region" description="OmpR/PhoB-type" evidence="7">
    <location>
        <begin position="127"/>
        <end position="226"/>
    </location>
</feature>
<dbReference type="Gene3D" id="1.10.10.10">
    <property type="entry name" value="Winged helix-like DNA-binding domain superfamily/Winged helix DNA-binding domain"/>
    <property type="match status" value="1"/>
</dbReference>
<evidence type="ECO:0000256" key="5">
    <source>
        <dbReference type="ARBA" id="ARBA00024867"/>
    </source>
</evidence>
<evidence type="ECO:0000259" key="9">
    <source>
        <dbReference type="PROSITE" id="PS51755"/>
    </source>
</evidence>
<dbReference type="SUPFAM" id="SSF52172">
    <property type="entry name" value="CheY-like"/>
    <property type="match status" value="1"/>
</dbReference>
<sequence>MNILLVEDDVTLAMGIEYSLKNEGFNVYTVGKIKDAKEKINNSYIDIILLDVNLPDGNGYELCKEIRVDSEVPIIFLTACDEEVNIVMGLDLGADDYITKPVRVRELVARINAVARRKGVVSKDKEDNKIIVKDIKVLPLKYEVYKGEEKLQLTSVEYKLLLLLIENSGNVLTRKTLLEKLWDIEGDFIEESTLTVYIKRLREKLKDDKESPYIETVRGIGYKWIGEK</sequence>
<dbReference type="InterPro" id="IPR001867">
    <property type="entry name" value="OmpR/PhoB-type_DNA-bd"/>
</dbReference>
<dbReference type="SMART" id="SM00862">
    <property type="entry name" value="Trans_reg_C"/>
    <property type="match status" value="1"/>
</dbReference>
<evidence type="ECO:0000256" key="1">
    <source>
        <dbReference type="ARBA" id="ARBA00018672"/>
    </source>
</evidence>
<dbReference type="GO" id="GO:0000976">
    <property type="term" value="F:transcription cis-regulatory region binding"/>
    <property type="evidence" value="ECO:0007669"/>
    <property type="project" value="TreeGrafter"/>
</dbReference>
<dbReference type="InterPro" id="IPR016032">
    <property type="entry name" value="Sig_transdc_resp-reg_C-effctor"/>
</dbReference>
<evidence type="ECO:0000256" key="6">
    <source>
        <dbReference type="PROSITE-ProRule" id="PRU00169"/>
    </source>
</evidence>
<dbReference type="GO" id="GO:0000156">
    <property type="term" value="F:phosphorelay response regulator activity"/>
    <property type="evidence" value="ECO:0007669"/>
    <property type="project" value="TreeGrafter"/>
</dbReference>
<dbReference type="PANTHER" id="PTHR48111:SF73">
    <property type="entry name" value="ALKALINE PHOSPHATASE SYNTHESIS TRANSCRIPTIONAL REGULATORY PROTEIN PHOP"/>
    <property type="match status" value="1"/>
</dbReference>
<dbReference type="Gene3D" id="6.10.250.690">
    <property type="match status" value="1"/>
</dbReference>